<dbReference type="Proteomes" id="UP001177021">
    <property type="component" value="Unassembled WGS sequence"/>
</dbReference>
<proteinExistence type="predicted"/>
<evidence type="ECO:0000313" key="2">
    <source>
        <dbReference type="Proteomes" id="UP001177021"/>
    </source>
</evidence>
<dbReference type="EMBL" id="CASHSV030000513">
    <property type="protein sequence ID" value="CAJ2668288.1"/>
    <property type="molecule type" value="Genomic_DNA"/>
</dbReference>
<evidence type="ECO:0000313" key="1">
    <source>
        <dbReference type="EMBL" id="CAJ2668288.1"/>
    </source>
</evidence>
<comment type="caution">
    <text evidence="1">The sequence shown here is derived from an EMBL/GenBank/DDBJ whole genome shotgun (WGS) entry which is preliminary data.</text>
</comment>
<protein>
    <submittedName>
        <fullName evidence="1">Uncharacterized protein</fullName>
    </submittedName>
</protein>
<gene>
    <name evidence="1" type="ORF">MILVUS5_LOCUS32708</name>
</gene>
<reference evidence="1" key="1">
    <citation type="submission" date="2023-10" db="EMBL/GenBank/DDBJ databases">
        <authorList>
            <person name="Rodriguez Cubillos JULIANA M."/>
            <person name="De Vega J."/>
        </authorList>
    </citation>
    <scope>NUCLEOTIDE SEQUENCE</scope>
</reference>
<accession>A0ACB0LI20</accession>
<keyword evidence="2" id="KW-1185">Reference proteome</keyword>
<sequence length="165" mass="19385">MDTLTPVSGHICLSLNKTRHKVWMQQQYIFYMSNKYTKFWLTTMEMLNCIHHTLRIRFKYNMIPQAPTGDWFCLRLHGNPHLYYICTISKGGLCHDWTWCCCSAGWLSHCIWCTEFHSSHSSLALILKLLPCSFESFQTLLFRLFHSTHSNIARTPAVSAYSRLK</sequence>
<organism evidence="1 2">
    <name type="scientific">Trifolium pratense</name>
    <name type="common">Red clover</name>
    <dbReference type="NCBI Taxonomy" id="57577"/>
    <lineage>
        <taxon>Eukaryota</taxon>
        <taxon>Viridiplantae</taxon>
        <taxon>Streptophyta</taxon>
        <taxon>Embryophyta</taxon>
        <taxon>Tracheophyta</taxon>
        <taxon>Spermatophyta</taxon>
        <taxon>Magnoliopsida</taxon>
        <taxon>eudicotyledons</taxon>
        <taxon>Gunneridae</taxon>
        <taxon>Pentapetalae</taxon>
        <taxon>rosids</taxon>
        <taxon>fabids</taxon>
        <taxon>Fabales</taxon>
        <taxon>Fabaceae</taxon>
        <taxon>Papilionoideae</taxon>
        <taxon>50 kb inversion clade</taxon>
        <taxon>NPAAA clade</taxon>
        <taxon>Hologalegina</taxon>
        <taxon>IRL clade</taxon>
        <taxon>Trifolieae</taxon>
        <taxon>Trifolium</taxon>
    </lineage>
</organism>
<name>A0ACB0LI20_TRIPR</name>